<gene>
    <name evidence="1" type="ORF">AVEN_10496_1</name>
</gene>
<evidence type="ECO:0000313" key="1">
    <source>
        <dbReference type="EMBL" id="GBM88659.1"/>
    </source>
</evidence>
<protein>
    <submittedName>
        <fullName evidence="1">Uncharacterized protein</fullName>
    </submittedName>
</protein>
<organism evidence="1 2">
    <name type="scientific">Araneus ventricosus</name>
    <name type="common">Orbweaver spider</name>
    <name type="synonym">Epeira ventricosa</name>
    <dbReference type="NCBI Taxonomy" id="182803"/>
    <lineage>
        <taxon>Eukaryota</taxon>
        <taxon>Metazoa</taxon>
        <taxon>Ecdysozoa</taxon>
        <taxon>Arthropoda</taxon>
        <taxon>Chelicerata</taxon>
        <taxon>Arachnida</taxon>
        <taxon>Araneae</taxon>
        <taxon>Araneomorphae</taxon>
        <taxon>Entelegynae</taxon>
        <taxon>Araneoidea</taxon>
        <taxon>Araneidae</taxon>
        <taxon>Araneus</taxon>
    </lineage>
</organism>
<reference evidence="1 2" key="1">
    <citation type="journal article" date="2019" name="Sci. Rep.">
        <title>Orb-weaving spider Araneus ventricosus genome elucidates the spidroin gene catalogue.</title>
        <authorList>
            <person name="Kono N."/>
            <person name="Nakamura H."/>
            <person name="Ohtoshi R."/>
            <person name="Moran D.A.P."/>
            <person name="Shinohara A."/>
            <person name="Yoshida Y."/>
            <person name="Fujiwara M."/>
            <person name="Mori M."/>
            <person name="Tomita M."/>
            <person name="Arakawa K."/>
        </authorList>
    </citation>
    <scope>NUCLEOTIDE SEQUENCE [LARGE SCALE GENOMIC DNA]</scope>
</reference>
<proteinExistence type="predicted"/>
<dbReference type="Proteomes" id="UP000499080">
    <property type="component" value="Unassembled WGS sequence"/>
</dbReference>
<comment type="caution">
    <text evidence="1">The sequence shown here is derived from an EMBL/GenBank/DDBJ whole genome shotgun (WGS) entry which is preliminary data.</text>
</comment>
<accession>A0A4Y2JGS6</accession>
<keyword evidence="2" id="KW-1185">Reference proteome</keyword>
<dbReference type="EMBL" id="BGPR01003482">
    <property type="protein sequence ID" value="GBM88659.1"/>
    <property type="molecule type" value="Genomic_DNA"/>
</dbReference>
<dbReference type="AlphaFoldDB" id="A0A4Y2JGS6"/>
<name>A0A4Y2JGS6_ARAVE</name>
<sequence length="113" mass="12684">MSRRILGGDGTTLSLLPLPQALAHTENPIYNASKRSGMAIVQQTCKLLIWEIRKQGLRRRRQTFRNKTETRWRGLERTKSSMHRPCPTGPVMLACTKASETEGSRPQHNAGSA</sequence>
<evidence type="ECO:0000313" key="2">
    <source>
        <dbReference type="Proteomes" id="UP000499080"/>
    </source>
</evidence>